<dbReference type="EMBL" id="CM007648">
    <property type="protein sequence ID" value="ONM17547.1"/>
    <property type="molecule type" value="Genomic_DNA"/>
</dbReference>
<dbReference type="InterPro" id="IPR011990">
    <property type="entry name" value="TPR-like_helical_dom_sf"/>
</dbReference>
<dbReference type="Gene3D" id="1.25.40.10">
    <property type="entry name" value="Tetratricopeptide repeat domain"/>
    <property type="match status" value="1"/>
</dbReference>
<dbReference type="Proteomes" id="UP000007305">
    <property type="component" value="Chromosome 2"/>
</dbReference>
<dbReference type="ExpressionAtlas" id="A0A1D6EB12">
    <property type="expression patterns" value="baseline and differential"/>
</dbReference>
<dbReference type="Gramene" id="Zm00001eb083170_T003">
    <property type="protein sequence ID" value="Zm00001eb083170_P003"/>
    <property type="gene ID" value="Zm00001eb083170"/>
</dbReference>
<organism evidence="2">
    <name type="scientific">Zea mays</name>
    <name type="common">Maize</name>
    <dbReference type="NCBI Taxonomy" id="4577"/>
    <lineage>
        <taxon>Eukaryota</taxon>
        <taxon>Viridiplantae</taxon>
        <taxon>Streptophyta</taxon>
        <taxon>Embryophyta</taxon>
        <taxon>Tracheophyta</taxon>
        <taxon>Spermatophyta</taxon>
        <taxon>Magnoliopsida</taxon>
        <taxon>Liliopsida</taxon>
        <taxon>Poales</taxon>
        <taxon>Poaceae</taxon>
        <taxon>PACMAD clade</taxon>
        <taxon>Panicoideae</taxon>
        <taxon>Andropogonodae</taxon>
        <taxon>Andropogoneae</taxon>
        <taxon>Tripsacinae</taxon>
        <taxon>Zea</taxon>
    </lineage>
</organism>
<dbReference type="PANTHER" id="PTHR47780:SF1">
    <property type="entry name" value="PROTEIN SET DOMAIN GROUP 41"/>
    <property type="match status" value="1"/>
</dbReference>
<accession>A0A1D6EB12</accession>
<feature type="region of interest" description="Disordered" evidence="1">
    <location>
        <begin position="1"/>
        <end position="55"/>
    </location>
</feature>
<evidence type="ECO:0000256" key="1">
    <source>
        <dbReference type="SAM" id="MobiDB-lite"/>
    </source>
</evidence>
<evidence type="ECO:0000313" key="3">
    <source>
        <dbReference type="EnsemblPlants" id="Zm00001eb083170_P003"/>
    </source>
</evidence>
<dbReference type="OrthoDB" id="5945798at2759"/>
<name>A0A1D6EB12_MAIZE</name>
<sequence>MQCHCANKQERPTKGQLTLGGDGGGRLSGRGAGVASVHRSGLRSRAAQQGAPGADAVRGTARRVSAWPVSAPRRIKAGARQGTIALLRSCACAGPWRISDSTHQFVFCRIGRNQEARHSDLWSKYKFICSCRRCIASPEPYTDLILNCDVRDLDKAEAEGTVTPPAIENLGDVLQQAISEYTSNDDPEACCDMIETMLSNRLVSGLKQEDISGRKHILQPLHHICLTAYMTLASAYRFRALSLEEAVRSDGENTDEFFRMAKAAAAYSLVLAGSTHHLFLSECSLMIPLSHFLLNTGQSLLYLVESIKGKTRQNISEARLSFSSCPASSTDNDSPPYHVFRSTCEAFGKQMLSLSLRCWSFLVRGLPCLEKIKSPMEFSMPGTTIFQSVLSEEDHANLSAHEPVGFTERQAGCILSLALCCITYCKYLATICYGPHHYLADHAKYLLEGIDPAQ</sequence>
<protein>
    <submittedName>
        <fullName evidence="2">Protein SET DOMAIN GROUP 41</fullName>
    </submittedName>
</protein>
<reference evidence="3" key="2">
    <citation type="submission" date="2019-07" db="EMBL/GenBank/DDBJ databases">
        <authorList>
            <person name="Seetharam A."/>
            <person name="Woodhouse M."/>
            <person name="Cannon E."/>
        </authorList>
    </citation>
    <scope>NUCLEOTIDE SEQUENCE [LARGE SCALE GENOMIC DNA]</scope>
    <source>
        <strain evidence="3">cv. B73</strain>
    </source>
</reference>
<dbReference type="PANTHER" id="PTHR47780">
    <property type="entry name" value="PROTEIN SET DOMAIN GROUP 41"/>
    <property type="match status" value="1"/>
</dbReference>
<reference evidence="3" key="3">
    <citation type="submission" date="2021-05" db="UniProtKB">
        <authorList>
            <consortium name="EnsemblPlants"/>
        </authorList>
    </citation>
    <scope>IDENTIFICATION</scope>
    <source>
        <strain evidence="3">cv. B73</strain>
    </source>
</reference>
<evidence type="ECO:0000313" key="2">
    <source>
        <dbReference type="EMBL" id="ONM17547.1"/>
    </source>
</evidence>
<reference evidence="2 4" key="1">
    <citation type="submission" date="2015-12" db="EMBL/GenBank/DDBJ databases">
        <title>Update maize B73 reference genome by single molecule sequencing technologies.</title>
        <authorList>
            <consortium name="Maize Genome Sequencing Project"/>
            <person name="Ware D."/>
        </authorList>
    </citation>
    <scope>NUCLEOTIDE SEQUENCE [LARGE SCALE GENOMIC DNA]</scope>
    <source>
        <strain evidence="4">cv. B73</strain>
        <tissue evidence="2">Seedling</tissue>
    </source>
</reference>
<gene>
    <name evidence="3" type="primary">LOC103646467</name>
    <name evidence="2" type="ORF">ZEAMMB73_Zm00001d003710</name>
</gene>
<proteinExistence type="predicted"/>
<keyword evidence="4" id="KW-1185">Reference proteome</keyword>
<evidence type="ECO:0000313" key="4">
    <source>
        <dbReference type="Proteomes" id="UP000007305"/>
    </source>
</evidence>
<dbReference type="EnsemblPlants" id="Zm00001eb083170_T003">
    <property type="protein sequence ID" value="Zm00001eb083170_P003"/>
    <property type="gene ID" value="Zm00001eb083170"/>
</dbReference>
<feature type="compositionally biased region" description="Gly residues" evidence="1">
    <location>
        <begin position="18"/>
        <end position="32"/>
    </location>
</feature>
<dbReference type="AlphaFoldDB" id="A0A1D6EB12"/>